<dbReference type="HOGENOM" id="CLU_000852_0_0_6"/>
<dbReference type="Pfam" id="PF25023">
    <property type="entry name" value="TEN_YD-shell"/>
    <property type="match status" value="1"/>
</dbReference>
<evidence type="ECO:0000259" key="6">
    <source>
        <dbReference type="PROSITE" id="PS50853"/>
    </source>
</evidence>
<keyword evidence="3" id="KW-0677">Repeat</keyword>
<keyword evidence="4" id="KW-0843">Virulence</keyword>
<evidence type="ECO:0000256" key="4">
    <source>
        <dbReference type="ARBA" id="ARBA00023026"/>
    </source>
</evidence>
<dbReference type="GO" id="GO:0007229">
    <property type="term" value="P:integrin-mediated signaling pathway"/>
    <property type="evidence" value="ECO:0007669"/>
    <property type="project" value="UniProtKB-KW"/>
</dbReference>
<feature type="signal peptide" evidence="5">
    <location>
        <begin position="1"/>
        <end position="23"/>
    </location>
</feature>
<accession>Q12SZ2</accession>
<dbReference type="EMBL" id="CP000302">
    <property type="protein sequence ID" value="ABE53434.1"/>
    <property type="molecule type" value="Genomic_DNA"/>
</dbReference>
<dbReference type="GO" id="GO:0005737">
    <property type="term" value="C:cytoplasm"/>
    <property type="evidence" value="ECO:0007669"/>
    <property type="project" value="InterPro"/>
</dbReference>
<keyword evidence="2" id="KW-0964">Secreted</keyword>
<proteinExistence type="predicted"/>
<dbReference type="Proteomes" id="UP000001982">
    <property type="component" value="Chromosome"/>
</dbReference>
<dbReference type="Gene3D" id="2.60.40.10">
    <property type="entry name" value="Immunoglobulins"/>
    <property type="match status" value="1"/>
</dbReference>
<dbReference type="InterPro" id="IPR003961">
    <property type="entry name" value="FN3_dom"/>
</dbReference>
<reference evidence="7 8" key="1">
    <citation type="submission" date="2006-03" db="EMBL/GenBank/DDBJ databases">
        <title>Complete sequence of Shewanella denitrificans OS217.</title>
        <authorList>
            <consortium name="US DOE Joint Genome Institute"/>
            <person name="Copeland A."/>
            <person name="Lucas S."/>
            <person name="Lapidus A."/>
            <person name="Barry K."/>
            <person name="Detter J.C."/>
            <person name="Glavina del Rio T."/>
            <person name="Hammon N."/>
            <person name="Israni S."/>
            <person name="Dalin E."/>
            <person name="Tice H."/>
            <person name="Pitluck S."/>
            <person name="Brettin T."/>
            <person name="Bruce D."/>
            <person name="Han C."/>
            <person name="Tapia R."/>
            <person name="Gilna P."/>
            <person name="Kiss H."/>
            <person name="Schmutz J."/>
            <person name="Larimer F."/>
            <person name="Land M."/>
            <person name="Hauser L."/>
            <person name="Kyrpides N."/>
            <person name="Lykidis A."/>
            <person name="Richardson P."/>
        </authorList>
    </citation>
    <scope>NUCLEOTIDE SEQUENCE [LARGE SCALE GENOMIC DNA]</scope>
    <source>
        <strain evidence="8">OS217 / ATCC BAA-1090 / DSM 15013</strain>
    </source>
</reference>
<name>Q12SZ2_SHEDO</name>
<dbReference type="InterPro" id="IPR036116">
    <property type="entry name" value="FN3_sf"/>
</dbReference>
<dbReference type="InterPro" id="IPR050708">
    <property type="entry name" value="T6SS_VgrG/RHS"/>
</dbReference>
<dbReference type="SUPFAM" id="SSF49265">
    <property type="entry name" value="Fibronectin type III"/>
    <property type="match status" value="1"/>
</dbReference>
<dbReference type="eggNOG" id="COG3209">
    <property type="taxonomic scope" value="Bacteria"/>
</dbReference>
<dbReference type="STRING" id="318161.Sden_0137"/>
<gene>
    <name evidence="7" type="ordered locus">Sden_0137</name>
</gene>
<dbReference type="PROSITE" id="PS50853">
    <property type="entry name" value="FN3"/>
    <property type="match status" value="1"/>
</dbReference>
<dbReference type="InterPro" id="IPR013783">
    <property type="entry name" value="Ig-like_fold"/>
</dbReference>
<dbReference type="Gene3D" id="2.180.10.10">
    <property type="entry name" value="RHS repeat-associated core"/>
    <property type="match status" value="3"/>
</dbReference>
<dbReference type="Pfam" id="PF03534">
    <property type="entry name" value="SpvB"/>
    <property type="match status" value="1"/>
</dbReference>
<dbReference type="RefSeq" id="WP_011494603.1">
    <property type="nucleotide sequence ID" value="NC_007954.1"/>
</dbReference>
<evidence type="ECO:0000256" key="2">
    <source>
        <dbReference type="ARBA" id="ARBA00022525"/>
    </source>
</evidence>
<sequence length="2497" mass="274345">MFKKLAFISVCFLLEAISFKANAISDGGISKVYMGEGKFSLSIYSDPFTNQPMAVAPCDVETQSNKLVSTSISINRAVPLPIDGNYPIDNCGTTKWYRTKVATLTPIPGELLAGSNNSITQGLLDLGEYQYRYQSCTASGYCQGYSTPLTITVQPITKPEQLLLQTPSNSSVELTWSLPNRISLRDQDSVVEQSVNGAAWTKVYVGKQTSIILPTSVGQYQFRIKTCSFASCSDYALSNSINRSGGTIEQLNYSIHKDANGNIYLVRPATFIPISGDIFIPLFIADKGNVIVMTKNGASWSLTEITYEEFIALQTNIVREASVRYENLTGNTSLDLIISLSGNFADSIVVNDINATTHEATYWDCSESVCVVAGSPEAVPAVQVAPIPSINVASSSVGITSGDFRVDESGAATFNMPLSFPVGIASVTPQMSLSYNSNSGNGELGIGSSIVGLSSITRCRSTFEQDGVSGTLTLTKADRFCINGRKLVLKKNTGEYGAAGSEYATEVDSFISVVAVGSSGNGPDHFEVTHKDGRFETYGQAGNSQLFGFDGDTIETWYLSSQQDNLKLDDNKISYCYINGGLNCRSTSMLAGNNEILIDTISYSGNTVEFNYQHRTDVSQGYSLGTLKEQTLRLEDVLVKNHNNVPLTKYLTSYDYNVASGFSQLLSLVQCNGSGNSCLQPIRFNWKPANPYLMSTGRCFSTDPNPYVSDTGTCKLPKTDGTFYGAKPIDFNADGFVDLSYLVAEGSYYYLNFLLNNNGVLTGENAPHSNSSERLYFSNDNTPEWHIIDANGDGYQDVLLKRKRTTKYTSQANPEQWFLYQNSGKTDHRERLFTPVEFDLPTFENKALVVAVYDYDGDGLADVIAGRKDGTTYGYRKNNGNGFDAFVTLHVNGSSRNQVEFDKSIYGDFNGDGKVDRIYKSRPNYTQCDPGRTCTVDWRLNGSFISTNMINVVVGDINGDGLSDLVYEYGVHNKIRTRYATGKGFTDGETLSLEEGFKHVQLVDINADSRADLVYYIPSTRRFKYHLSTANGFSDSELLDASVSAGTNVDQVFVVDINGDGLNDISYVDISAKSLKIIRGQSQPDNEVNKVSSIVDGYGQSTAIKYRTMLDKTVYQVSQAQDSPFYTPENLNLLNWGRGSRIFNLLSPMSLVASTENRQQRVNYKYYKALLQGGGRGFLGFGHIESRYYKSGSEFKTTTSYRQDFPFTGMAEVTFRYYGDISLGSVINKLKLERTIAPFQPVIEKVTENNSSISSASLLQSLSKKITQRQYDLFGNITQEQVTTTDYANSNQVTTQVVDNEYGSTDEYKRFGRLTKTTVTHGVTGQNTIMRESEFTYLSNLLLENEIIEPNGGNELYLQTHYNYDSLGNVIKTSVCSKHFETTCGAGQQNTNDPLSIHRSTVNNYDAQGRYLISSGNDLFIEARFKNFNAFGQPQTILDANNKAADVRYDDFGNEYFKRDGTGSSQHTTKAWSSDSASIAAPSIAEDYFYVIGISAQGAPSKWQYINDNGQMIAEVSQGFSEDIYQGHKYDAYGRKTHESIPSTLSVALYGPVWVRTGYDVFDRVISTTTPERVTQFTYDNRVTSSTVSNAAGAIHTFSQSSSKQIDAQGRLLYVIDNDNQRLDYTYDAMGNLLTVTGVDQQVTTNQYDAKGYQKEWMNDPDSGEWHYSYNALGELVSQTDAKQQSISYTYDALGRTLSRTDAEGTAQWRFIDTRPHLLKQETTTGYVKQYQYDDFGRQIQTQLVLNAEQQFFVESQTYDQFGRVFQKFDASGDFQGIRYHYNDRGYVFKHQEAREGMNGEVYYTINAINALGQITDESLGNGAHVVKNYSNLTGKLNGLAGSHQNQTYSFDGLGNLKQRINYNRTVNGQALTEEFDYDSLNRLETVQLNGIETLGLTYEGNGNILSKSNVEAGARYQYATQAAQCNATTDVVAGPHALTQVGQLSYCYDANGNQTRTFSGTNQTRAVSYTSFDKVSAITANNETTRFTYGADRNRYKRENIKEGKTRTSFYFGNIELNQNELGTGYDLKRYIAGYGLQTHYASTGVKQLQYLLKDHLGSIDVVLNDSNAIVGAMSFGAFGERRAAENWSPWSAAQFSNKISELRAISIRGFTGHEHVDHANIIHMNGRIYDSYTGRFMQADPMVQAPENGQNLNRYSYVLNNPLSYTDPSGYFFSKLWDNIKPFVGVIVGVALGAFCGGCTAPMIGALAGAAGAAANGGNIVIGAFVGAFSAGAFGEIGSSLPFDSSPVANVFAKGVVGAFTNGIQGGELGHGFLSAGFGGVVSGNIMGIGGGAEAYMPVRTLIAAIAGGTISRLTGGKFANGATTAGFAHLFNAESAKTVTSDSDYDGESELIGEKRAAFESEFKEMQKEVRNLKSFSGKGGLDKATKFLEKRVHQLAVKYDVEINANLSQATNGLWAIDGIGTSYNRHGVNVIAANIGTAKGWTWKANWHSHGAGYNTNIKADTYVSNQMAQAGYNLRWFYTTQSGFSAVTKEF</sequence>
<dbReference type="InterPro" id="IPR056823">
    <property type="entry name" value="TEN-like_YD-shell"/>
</dbReference>
<feature type="chain" id="PRO_5004181724" evidence="5">
    <location>
        <begin position="24"/>
        <end position="2497"/>
    </location>
</feature>
<evidence type="ECO:0000256" key="5">
    <source>
        <dbReference type="SAM" id="SignalP"/>
    </source>
</evidence>
<dbReference type="InterPro" id="IPR022385">
    <property type="entry name" value="Rhs_assc_core"/>
</dbReference>
<dbReference type="NCBIfam" id="TIGR03696">
    <property type="entry name" value="Rhs_assc_core"/>
    <property type="match status" value="1"/>
</dbReference>
<dbReference type="NCBIfam" id="TIGR01643">
    <property type="entry name" value="YD_repeat_2x"/>
    <property type="match status" value="2"/>
</dbReference>
<evidence type="ECO:0000256" key="1">
    <source>
        <dbReference type="ARBA" id="ARBA00004613"/>
    </source>
</evidence>
<evidence type="ECO:0000313" key="8">
    <source>
        <dbReference type="Proteomes" id="UP000001982"/>
    </source>
</evidence>
<feature type="domain" description="Fibronectin type-III" evidence="6">
    <location>
        <begin position="56"/>
        <end position="156"/>
    </location>
</feature>
<protein>
    <submittedName>
        <fullName evidence="7">Integrins alpha chain</fullName>
    </submittedName>
</protein>
<evidence type="ECO:0000313" key="7">
    <source>
        <dbReference type="EMBL" id="ABE53434.1"/>
    </source>
</evidence>
<dbReference type="PANTHER" id="PTHR32305:SF15">
    <property type="entry name" value="PROTEIN RHSA-RELATED"/>
    <property type="match status" value="1"/>
</dbReference>
<dbReference type="InterPro" id="IPR003284">
    <property type="entry name" value="Sal_SpvB"/>
</dbReference>
<keyword evidence="7" id="KW-0401">Integrin</keyword>
<comment type="subcellular location">
    <subcellularLocation>
        <location evidence="1">Secreted</location>
    </subcellularLocation>
</comment>
<dbReference type="SUPFAM" id="SSF69318">
    <property type="entry name" value="Integrin alpha N-terminal domain"/>
    <property type="match status" value="2"/>
</dbReference>
<keyword evidence="5" id="KW-0732">Signal</keyword>
<dbReference type="PANTHER" id="PTHR32305">
    <property type="match status" value="1"/>
</dbReference>
<keyword evidence="8" id="KW-1185">Reference proteome</keyword>
<dbReference type="InterPro" id="IPR006530">
    <property type="entry name" value="YD"/>
</dbReference>
<dbReference type="GO" id="GO:0005576">
    <property type="term" value="C:extracellular region"/>
    <property type="evidence" value="ECO:0007669"/>
    <property type="project" value="UniProtKB-SubCell"/>
</dbReference>
<dbReference type="KEGG" id="sdn:Sden_0137"/>
<organism evidence="7 8">
    <name type="scientific">Shewanella denitrificans (strain OS217 / ATCC BAA-1090 / DSM 15013)</name>
    <dbReference type="NCBI Taxonomy" id="318161"/>
    <lineage>
        <taxon>Bacteria</taxon>
        <taxon>Pseudomonadati</taxon>
        <taxon>Pseudomonadota</taxon>
        <taxon>Gammaproteobacteria</taxon>
        <taxon>Alteromonadales</taxon>
        <taxon>Shewanellaceae</taxon>
        <taxon>Shewanella</taxon>
    </lineage>
</organism>
<dbReference type="InterPro" id="IPR028994">
    <property type="entry name" value="Integrin_alpha_N"/>
</dbReference>
<evidence type="ECO:0000256" key="3">
    <source>
        <dbReference type="ARBA" id="ARBA00022737"/>
    </source>
</evidence>